<proteinExistence type="predicted"/>
<accession>A0A0F9MAY9</accession>
<name>A0A0F9MAY9_9ZZZZ</name>
<gene>
    <name evidence="1" type="ORF">LCGC14_1177220</name>
</gene>
<dbReference type="AlphaFoldDB" id="A0A0F9MAY9"/>
<sequence>MAAPRKSPNFALEINGLPVSSFDNIRLLSQDVEESTDYIQPTRASGQLTLTREVSNQWASTLQDWWPESPESPETTVTWKPPSNETAAAVQLWFRRWGVEPDEPLRPGLLNRVVALLTRLGYRVSFGMETRSDPTWAAAQGVVELGVSFSSIETIDD</sequence>
<evidence type="ECO:0000313" key="1">
    <source>
        <dbReference type="EMBL" id="KKM96526.1"/>
    </source>
</evidence>
<reference evidence="1" key="1">
    <citation type="journal article" date="2015" name="Nature">
        <title>Complex archaea that bridge the gap between prokaryotes and eukaryotes.</title>
        <authorList>
            <person name="Spang A."/>
            <person name="Saw J.H."/>
            <person name="Jorgensen S.L."/>
            <person name="Zaremba-Niedzwiedzka K."/>
            <person name="Martijn J."/>
            <person name="Lind A.E."/>
            <person name="van Eijk R."/>
            <person name="Schleper C."/>
            <person name="Guy L."/>
            <person name="Ettema T.J."/>
        </authorList>
    </citation>
    <scope>NUCLEOTIDE SEQUENCE</scope>
</reference>
<organism evidence="1">
    <name type="scientific">marine sediment metagenome</name>
    <dbReference type="NCBI Taxonomy" id="412755"/>
    <lineage>
        <taxon>unclassified sequences</taxon>
        <taxon>metagenomes</taxon>
        <taxon>ecological metagenomes</taxon>
    </lineage>
</organism>
<protein>
    <submittedName>
        <fullName evidence="1">Uncharacterized protein</fullName>
    </submittedName>
</protein>
<comment type="caution">
    <text evidence="1">The sequence shown here is derived from an EMBL/GenBank/DDBJ whole genome shotgun (WGS) entry which is preliminary data.</text>
</comment>
<dbReference type="EMBL" id="LAZR01005869">
    <property type="protein sequence ID" value="KKM96526.1"/>
    <property type="molecule type" value="Genomic_DNA"/>
</dbReference>